<organism evidence="14 15">
    <name type="scientific">Microbacterium mangrovi</name>
    <dbReference type="NCBI Taxonomy" id="1348253"/>
    <lineage>
        <taxon>Bacteria</taxon>
        <taxon>Bacillati</taxon>
        <taxon>Actinomycetota</taxon>
        <taxon>Actinomycetes</taxon>
        <taxon>Micrococcales</taxon>
        <taxon>Microbacteriaceae</taxon>
        <taxon>Microbacterium</taxon>
    </lineage>
</organism>
<dbReference type="STRING" id="1348253.LK09_17575"/>
<accession>A0A0B2A236</accession>
<feature type="binding site" evidence="12">
    <location>
        <position position="179"/>
    </location>
    <ligand>
        <name>ATP</name>
        <dbReference type="ChEBI" id="CHEBI:30616"/>
    </ligand>
</feature>
<dbReference type="GO" id="GO:0005524">
    <property type="term" value="F:ATP binding"/>
    <property type="evidence" value="ECO:0007669"/>
    <property type="project" value="UniProtKB-UniRule"/>
</dbReference>
<evidence type="ECO:0000256" key="6">
    <source>
        <dbReference type="ARBA" id="ARBA00022741"/>
    </source>
</evidence>
<dbReference type="PANTHER" id="PTHR10584:SF166">
    <property type="entry name" value="RIBOKINASE"/>
    <property type="match status" value="1"/>
</dbReference>
<keyword evidence="6 12" id="KW-0547">Nucleotide-binding</keyword>
<evidence type="ECO:0000256" key="3">
    <source>
        <dbReference type="ARBA" id="ARBA00016943"/>
    </source>
</evidence>
<keyword evidence="4 12" id="KW-0808">Transferase</keyword>
<evidence type="ECO:0000256" key="2">
    <source>
        <dbReference type="ARBA" id="ARBA00012035"/>
    </source>
</evidence>
<feature type="active site" description="Proton acceptor" evidence="12">
    <location>
        <position position="231"/>
    </location>
</feature>
<keyword evidence="8 12" id="KW-0067">ATP-binding</keyword>
<dbReference type="UniPathway" id="UPA00916">
    <property type="reaction ID" value="UER00889"/>
</dbReference>
<comment type="subcellular location">
    <subcellularLocation>
        <location evidence="12">Cytoplasm</location>
    </subcellularLocation>
</comment>
<proteinExistence type="inferred from homology"/>
<dbReference type="HAMAP" id="MF_01987">
    <property type="entry name" value="Ribokinase"/>
    <property type="match status" value="1"/>
</dbReference>
<dbReference type="PROSITE" id="PS00584">
    <property type="entry name" value="PFKB_KINASES_2"/>
    <property type="match status" value="1"/>
</dbReference>
<feature type="binding site" evidence="12">
    <location>
        <position position="138"/>
    </location>
    <ligand>
        <name>substrate</name>
    </ligand>
</feature>
<dbReference type="GO" id="GO:0004747">
    <property type="term" value="F:ribokinase activity"/>
    <property type="evidence" value="ECO:0007669"/>
    <property type="project" value="UniProtKB-UniRule"/>
</dbReference>
<keyword evidence="15" id="KW-1185">Reference proteome</keyword>
<dbReference type="SUPFAM" id="SSF53613">
    <property type="entry name" value="Ribokinase-like"/>
    <property type="match status" value="1"/>
</dbReference>
<dbReference type="Pfam" id="PF00294">
    <property type="entry name" value="PfkB"/>
    <property type="match status" value="1"/>
</dbReference>
<evidence type="ECO:0000256" key="9">
    <source>
        <dbReference type="ARBA" id="ARBA00022842"/>
    </source>
</evidence>
<evidence type="ECO:0000256" key="12">
    <source>
        <dbReference type="HAMAP-Rule" id="MF_01987"/>
    </source>
</evidence>
<comment type="catalytic activity">
    <reaction evidence="12">
        <text>D-ribose + ATP = D-ribose 5-phosphate + ADP + H(+)</text>
        <dbReference type="Rhea" id="RHEA:13697"/>
        <dbReference type="ChEBI" id="CHEBI:15378"/>
        <dbReference type="ChEBI" id="CHEBI:30616"/>
        <dbReference type="ChEBI" id="CHEBI:47013"/>
        <dbReference type="ChEBI" id="CHEBI:78346"/>
        <dbReference type="ChEBI" id="CHEBI:456216"/>
        <dbReference type="EC" id="2.7.1.15"/>
    </reaction>
</comment>
<evidence type="ECO:0000256" key="8">
    <source>
        <dbReference type="ARBA" id="ARBA00022840"/>
    </source>
</evidence>
<feature type="binding site" evidence="12">
    <location>
        <position position="261"/>
    </location>
    <ligand>
        <name>K(+)</name>
        <dbReference type="ChEBI" id="CHEBI:29103"/>
    </ligand>
</feature>
<feature type="binding site" evidence="12">
    <location>
        <begin position="198"/>
        <end position="203"/>
    </location>
    <ligand>
        <name>ATP</name>
        <dbReference type="ChEBI" id="CHEBI:30616"/>
    </ligand>
</feature>
<dbReference type="EMBL" id="JTDK01000018">
    <property type="protein sequence ID" value="KHK95839.1"/>
    <property type="molecule type" value="Genomic_DNA"/>
</dbReference>
<keyword evidence="12" id="KW-0963">Cytoplasm</keyword>
<comment type="caution">
    <text evidence="12">Lacks conserved residue(s) required for the propagation of feature annotation.</text>
</comment>
<dbReference type="RefSeq" id="WP_039402493.1">
    <property type="nucleotide sequence ID" value="NZ_JTDK01000018.1"/>
</dbReference>
<evidence type="ECO:0000256" key="1">
    <source>
        <dbReference type="ARBA" id="ARBA00005380"/>
    </source>
</evidence>
<keyword evidence="5 12" id="KW-0479">Metal-binding</keyword>
<reference evidence="14 15" key="1">
    <citation type="submission" date="2014-11" db="EMBL/GenBank/DDBJ databases">
        <title>Genome sequence of Microbacterium mangrovi MUSC 115(T).</title>
        <authorList>
            <person name="Lee L.-H."/>
        </authorList>
    </citation>
    <scope>NUCLEOTIDE SEQUENCE [LARGE SCALE GENOMIC DNA]</scope>
    <source>
        <strain evidence="14 15">MUSC 115</strain>
    </source>
</reference>
<name>A0A0B2A236_9MICO</name>
<protein>
    <recommendedName>
        <fullName evidence="3 12">Ribokinase</fullName>
        <shortName evidence="12">RK</shortName>
        <ecNumber evidence="2 12">2.7.1.15</ecNumber>
    </recommendedName>
</protein>
<gene>
    <name evidence="12" type="primary">rbsK</name>
    <name evidence="14" type="ORF">LK09_17575</name>
</gene>
<comment type="similarity">
    <text evidence="1">Belongs to the carbohydrate kinase pfkB family.</text>
</comment>
<keyword evidence="7 12" id="KW-0418">Kinase</keyword>
<evidence type="ECO:0000256" key="11">
    <source>
        <dbReference type="ARBA" id="ARBA00023277"/>
    </source>
</evidence>
<dbReference type="InterPro" id="IPR011611">
    <property type="entry name" value="PfkB_dom"/>
</dbReference>
<evidence type="ECO:0000256" key="10">
    <source>
        <dbReference type="ARBA" id="ARBA00022958"/>
    </source>
</evidence>
<keyword evidence="9 12" id="KW-0460">Magnesium</keyword>
<feature type="binding site" evidence="12">
    <location>
        <position position="231"/>
    </location>
    <ligand>
        <name>substrate</name>
    </ligand>
</feature>
<dbReference type="Gene3D" id="3.40.1190.20">
    <property type="match status" value="1"/>
</dbReference>
<comment type="subunit">
    <text evidence="12">Homodimer.</text>
</comment>
<dbReference type="EC" id="2.7.1.15" evidence="2 12"/>
<dbReference type="AlphaFoldDB" id="A0A0B2A236"/>
<dbReference type="InterPro" id="IPR011877">
    <property type="entry name" value="Ribokinase"/>
</dbReference>
<evidence type="ECO:0000313" key="14">
    <source>
        <dbReference type="EMBL" id="KHK95839.1"/>
    </source>
</evidence>
<comment type="activity regulation">
    <text evidence="12">Activated by a monovalent cation that binds near, but not in, the active site. The most likely occupant of the site in vivo is potassium. Ion binding induces a conformational change that may alter substrate affinity.</text>
</comment>
<dbReference type="OrthoDB" id="9775849at2"/>
<dbReference type="InterPro" id="IPR029056">
    <property type="entry name" value="Ribokinase-like"/>
</dbReference>
<feature type="domain" description="Carbohydrate kinase PfkB" evidence="13">
    <location>
        <begin position="7"/>
        <end position="271"/>
    </location>
</feature>
<evidence type="ECO:0000256" key="4">
    <source>
        <dbReference type="ARBA" id="ARBA00022679"/>
    </source>
</evidence>
<feature type="binding site" evidence="12">
    <location>
        <position position="266"/>
    </location>
    <ligand>
        <name>K(+)</name>
        <dbReference type="ChEBI" id="CHEBI:29103"/>
    </ligand>
</feature>
<feature type="binding site" evidence="12">
    <location>
        <begin position="230"/>
        <end position="231"/>
    </location>
    <ligand>
        <name>ATP</name>
        <dbReference type="ChEBI" id="CHEBI:30616"/>
    </ligand>
</feature>
<comment type="similarity">
    <text evidence="12">Belongs to the carbohydrate kinase PfkB family. Ribokinase subfamily.</text>
</comment>
<evidence type="ECO:0000259" key="13">
    <source>
        <dbReference type="Pfam" id="PF00294"/>
    </source>
</evidence>
<dbReference type="GO" id="GO:0046872">
    <property type="term" value="F:metal ion binding"/>
    <property type="evidence" value="ECO:0007669"/>
    <property type="project" value="UniProtKB-KW"/>
</dbReference>
<keyword evidence="11 12" id="KW-0119">Carbohydrate metabolism</keyword>
<comment type="cofactor">
    <cofactor evidence="12">
        <name>Mg(2+)</name>
        <dbReference type="ChEBI" id="CHEBI:18420"/>
    </cofactor>
    <text evidence="12">Requires a divalent cation, most likely magnesium in vivo, as an electrophilic catalyst to aid phosphoryl group transfer. It is the chelate of the metal and the nucleotide that is the actual substrate.</text>
</comment>
<feature type="binding site" evidence="12">
    <location>
        <position position="264"/>
    </location>
    <ligand>
        <name>K(+)</name>
        <dbReference type="ChEBI" id="CHEBI:29103"/>
    </ligand>
</feature>
<feature type="binding site" evidence="12">
    <location>
        <begin position="14"/>
        <end position="16"/>
    </location>
    <ligand>
        <name>substrate</name>
    </ligand>
</feature>
<dbReference type="Proteomes" id="UP000031030">
    <property type="component" value="Unassembled WGS sequence"/>
</dbReference>
<comment type="function">
    <text evidence="12">Catalyzes the phosphorylation of ribose at O-5 in a reaction requiring ATP and magnesium. The resulting D-ribose-5-phosphate can then be used either for sythesis of nucleotides, histidine, and tryptophan, or as a component of the pentose phosphate pathway.</text>
</comment>
<comment type="pathway">
    <text evidence="12">Carbohydrate metabolism; D-ribose degradation; D-ribose 5-phosphate from beta-D-ribopyranose: step 2/2.</text>
</comment>
<keyword evidence="10 12" id="KW-0630">Potassium</keyword>
<dbReference type="GO" id="GO:0005829">
    <property type="term" value="C:cytosol"/>
    <property type="evidence" value="ECO:0007669"/>
    <property type="project" value="TreeGrafter"/>
</dbReference>
<dbReference type="CDD" id="cd01174">
    <property type="entry name" value="ribokinase"/>
    <property type="match status" value="1"/>
</dbReference>
<comment type="caution">
    <text evidence="14">The sequence shown here is derived from an EMBL/GenBank/DDBJ whole genome shotgun (WGS) entry which is preliminary data.</text>
</comment>
<dbReference type="InterPro" id="IPR002139">
    <property type="entry name" value="Ribo/fructo_kinase"/>
</dbReference>
<evidence type="ECO:0000256" key="7">
    <source>
        <dbReference type="ARBA" id="ARBA00022777"/>
    </source>
</evidence>
<dbReference type="PRINTS" id="PR00990">
    <property type="entry name" value="RIBOKINASE"/>
</dbReference>
<feature type="binding site" evidence="12">
    <location>
        <begin position="42"/>
        <end position="46"/>
    </location>
    <ligand>
        <name>substrate</name>
    </ligand>
</feature>
<sequence length="278" mass="27759">MASFRPLCVVGSVNADITVSVAELPQAGETILGHALRRDAGGKGANQAVAAARLSDAPVRMIGAVGDDPDGQAMLQNLMDAGVDAAGIWLGEEPTGTALITVDAASENHIVVVPGANAAVAIDGVRFDPDEAVLAQLEIPLPTVEALASAVPGFLAINAAPASHLSAELIERADLIIVNETEYAALPEVATARLVAVTHGSKGAIMLERGVQVASAAAPTVAAVSSVGAGDAFCAALTLAVHAGWAHEDALRAACAVGADAVTHVGAQPPLRGLASYA</sequence>
<evidence type="ECO:0000256" key="5">
    <source>
        <dbReference type="ARBA" id="ARBA00022723"/>
    </source>
</evidence>
<dbReference type="PANTHER" id="PTHR10584">
    <property type="entry name" value="SUGAR KINASE"/>
    <property type="match status" value="1"/>
</dbReference>
<dbReference type="InterPro" id="IPR002173">
    <property type="entry name" value="Carboh/pur_kinase_PfkB_CS"/>
</dbReference>
<feature type="binding site" evidence="12">
    <location>
        <position position="227"/>
    </location>
    <ligand>
        <name>K(+)</name>
        <dbReference type="ChEBI" id="CHEBI:29103"/>
    </ligand>
</feature>
<evidence type="ECO:0000313" key="15">
    <source>
        <dbReference type="Proteomes" id="UP000031030"/>
    </source>
</evidence>
<dbReference type="GO" id="GO:0019303">
    <property type="term" value="P:D-ribose catabolic process"/>
    <property type="evidence" value="ECO:0007669"/>
    <property type="project" value="UniProtKB-UniRule"/>
</dbReference>